<dbReference type="EMBL" id="CP011129">
    <property type="protein sequence ID" value="ALN81508.1"/>
    <property type="molecule type" value="Genomic_DNA"/>
</dbReference>
<feature type="domain" description="Capsule biosynthesis GfcC-like C-terminal" evidence="2">
    <location>
        <begin position="176"/>
        <end position="259"/>
    </location>
</feature>
<dbReference type="RefSeq" id="WP_057918533.1">
    <property type="nucleotide sequence ID" value="NZ_CP011129.1"/>
</dbReference>
<dbReference type="InterPro" id="IPR010425">
    <property type="entry name" value="Caps_synth_GfcC-like_C"/>
</dbReference>
<dbReference type="KEGG" id="lab:LA76x_3382"/>
<feature type="chain" id="PRO_5009798078" evidence="1">
    <location>
        <begin position="32"/>
        <end position="291"/>
    </location>
</feature>
<dbReference type="Pfam" id="PF06251">
    <property type="entry name" value="Caps_syn_GfcC_C"/>
    <property type="match status" value="1"/>
</dbReference>
<sequence length="291" mass="31072">MLARAFAGAHAARLALAALLSIGLCSASAVAQTRVAVSGAVERPGGQVYPGRARLRDAVLAAGVRPQAYVAGAAWLRPGLVEAQRRFKTGIVFDLSQVIAEASARNDEGLLALAERMTAGVRAMPATGRRIVSLELKALEKDRANNAPLADGDRLHYPELPKDVRIVGAVGKDCVLPYASWRGVRDYLGDCPAAAEADRDRVYLVQAGGRVSEYGIALWNRGEPLRLAPGTTIYVPIDDRRVRRIAPDLNREYAEFLATQPLPEADAAALKAEAKSDAVAADDVARDARPF</sequence>
<dbReference type="Gene3D" id="3.10.560.10">
    <property type="entry name" value="Outer membrane lipoprotein wza domain like"/>
    <property type="match status" value="2"/>
</dbReference>
<dbReference type="PATRIC" id="fig|84531.7.peg.2364"/>
<feature type="signal peptide" evidence="1">
    <location>
        <begin position="1"/>
        <end position="31"/>
    </location>
</feature>
<dbReference type="eggNOG" id="COG3170">
    <property type="taxonomic scope" value="Bacteria"/>
</dbReference>
<dbReference type="Proteomes" id="UP000060787">
    <property type="component" value="Chromosome"/>
</dbReference>
<protein>
    <submittedName>
        <fullName evidence="3">Capsule biosynthesis GfcC family protein</fullName>
    </submittedName>
</protein>
<evidence type="ECO:0000256" key="1">
    <source>
        <dbReference type="SAM" id="SignalP"/>
    </source>
</evidence>
<dbReference type="KEGG" id="laq:GLA29479_2412"/>
<gene>
    <name evidence="3" type="ORF">LA76x_3382</name>
</gene>
<evidence type="ECO:0000313" key="3">
    <source>
        <dbReference type="EMBL" id="ALN81508.1"/>
    </source>
</evidence>
<name>A0A0S2DXY1_LYSAN</name>
<organism evidence="3 4">
    <name type="scientific">Lysobacter antibioticus</name>
    <dbReference type="NCBI Taxonomy" id="84531"/>
    <lineage>
        <taxon>Bacteria</taxon>
        <taxon>Pseudomonadati</taxon>
        <taxon>Pseudomonadota</taxon>
        <taxon>Gammaproteobacteria</taxon>
        <taxon>Lysobacterales</taxon>
        <taxon>Lysobacteraceae</taxon>
        <taxon>Lysobacter</taxon>
    </lineage>
</organism>
<evidence type="ECO:0000313" key="4">
    <source>
        <dbReference type="Proteomes" id="UP000060787"/>
    </source>
</evidence>
<dbReference type="STRING" id="84531.LA76x_3382"/>
<accession>A0A0S2DXY1</accession>
<evidence type="ECO:0000259" key="2">
    <source>
        <dbReference type="Pfam" id="PF06251"/>
    </source>
</evidence>
<dbReference type="OrthoDB" id="6999256at2"/>
<reference evidence="3 4" key="1">
    <citation type="journal article" date="2015" name="BMC Genomics">
        <title>Comparative genomics and metabolic profiling of the genus Lysobacter.</title>
        <authorList>
            <person name="de Bruijn I."/>
            <person name="Cheng X."/>
            <person name="de Jager V."/>
            <person name="Exposito R.G."/>
            <person name="Watrous J."/>
            <person name="Patel N."/>
            <person name="Postma J."/>
            <person name="Dorrestein P.C."/>
            <person name="Kobayashi D."/>
            <person name="Raaijmakers J.M."/>
        </authorList>
    </citation>
    <scope>NUCLEOTIDE SEQUENCE [LARGE SCALE GENOMIC DNA]</scope>
    <source>
        <strain evidence="3 4">76</strain>
    </source>
</reference>
<keyword evidence="1" id="KW-0732">Signal</keyword>
<proteinExistence type="predicted"/>
<dbReference type="AlphaFoldDB" id="A0A0S2DXY1"/>
<keyword evidence="4" id="KW-1185">Reference proteome</keyword>